<evidence type="ECO:0000313" key="2">
    <source>
        <dbReference type="Proteomes" id="UP000033580"/>
    </source>
</evidence>
<proteinExistence type="predicted"/>
<comment type="caution">
    <text evidence="1">The sequence shown here is derived from an EMBL/GenBank/DDBJ whole genome shotgun (WGS) entry which is preliminary data.</text>
</comment>
<dbReference type="Proteomes" id="UP000033580">
    <property type="component" value="Unassembled WGS sequence"/>
</dbReference>
<organism evidence="1 2">
    <name type="scientific">Orientia tsutsugamushi str. UT144</name>
    <dbReference type="NCBI Taxonomy" id="1441384"/>
    <lineage>
        <taxon>Bacteria</taxon>
        <taxon>Pseudomonadati</taxon>
        <taxon>Pseudomonadota</taxon>
        <taxon>Alphaproteobacteria</taxon>
        <taxon>Rickettsiales</taxon>
        <taxon>Rickettsiaceae</taxon>
        <taxon>Rickettsieae</taxon>
        <taxon>Orientia</taxon>
    </lineage>
</organism>
<dbReference type="AlphaFoldDB" id="A0A0F3RIP8"/>
<evidence type="ECO:0000313" key="1">
    <source>
        <dbReference type="EMBL" id="KJW05876.1"/>
    </source>
</evidence>
<accession>A0A0F3RIP8</accession>
<sequence length="44" mass="4924">MIIFLKMEKLSQCSKQQIKHKALSYFSGTECCNSANPVSKEGTN</sequence>
<dbReference type="PATRIC" id="fig|1441384.3.peg.1142"/>
<protein>
    <submittedName>
        <fullName evidence="1">Uncharacterized protein</fullName>
    </submittedName>
</protein>
<reference evidence="1 2" key="1">
    <citation type="submission" date="2015-01" db="EMBL/GenBank/DDBJ databases">
        <title>Genome Sequencing of Rickettsiales.</title>
        <authorList>
            <person name="Daugherty S.C."/>
            <person name="Su Q."/>
            <person name="Abolude K."/>
            <person name="Beier-Sexton M."/>
            <person name="Carlyon J.A."/>
            <person name="Carter R."/>
            <person name="Day N.P."/>
            <person name="Dumler S.J."/>
            <person name="Dyachenko V."/>
            <person name="Godinez A."/>
            <person name="Kurtti T.J."/>
            <person name="Lichay M."/>
            <person name="Mullins K.E."/>
            <person name="Ott S."/>
            <person name="Pappas-Brown V."/>
            <person name="Paris D.H."/>
            <person name="Patel P."/>
            <person name="Richards A.L."/>
            <person name="Sadzewicz L."/>
            <person name="Sears K."/>
            <person name="Seidman D."/>
            <person name="Sengamalay N."/>
            <person name="Stenos J."/>
            <person name="Tallon L.J."/>
            <person name="Vincent G."/>
            <person name="Fraser C.M."/>
            <person name="Munderloh U."/>
            <person name="Dunning-Hotopp J.C."/>
        </authorList>
    </citation>
    <scope>NUCLEOTIDE SEQUENCE [LARGE SCALE GENOMIC DNA]</scope>
    <source>
        <strain evidence="1 2">UT144</strain>
    </source>
</reference>
<name>A0A0F3RIP8_ORITS</name>
<gene>
    <name evidence="1" type="ORF">OTUT144_2092</name>
</gene>
<dbReference type="EMBL" id="LAOR01000206">
    <property type="protein sequence ID" value="KJW05876.1"/>
    <property type="molecule type" value="Genomic_DNA"/>
</dbReference>